<proteinExistence type="predicted"/>
<evidence type="ECO:0000313" key="1">
    <source>
        <dbReference type="EMBL" id="MFC6238954.1"/>
    </source>
</evidence>
<dbReference type="Proteomes" id="UP001596138">
    <property type="component" value="Unassembled WGS sequence"/>
</dbReference>
<dbReference type="EMBL" id="JBHSTI010000008">
    <property type="protein sequence ID" value="MFC6238954.1"/>
    <property type="molecule type" value="Genomic_DNA"/>
</dbReference>
<reference evidence="2" key="1">
    <citation type="journal article" date="2019" name="Int. J. Syst. Evol. Microbiol.">
        <title>The Global Catalogue of Microorganisms (GCM) 10K type strain sequencing project: providing services to taxonomists for standard genome sequencing and annotation.</title>
        <authorList>
            <consortium name="The Broad Institute Genomics Platform"/>
            <consortium name="The Broad Institute Genome Sequencing Center for Infectious Disease"/>
            <person name="Wu L."/>
            <person name="Ma J."/>
        </authorList>
    </citation>
    <scope>NUCLEOTIDE SEQUENCE [LARGE SCALE GENOMIC DNA]</scope>
    <source>
        <strain evidence="2">CGMCC 4.7317</strain>
    </source>
</reference>
<dbReference type="Pfam" id="PF11343">
    <property type="entry name" value="DUF3145"/>
    <property type="match status" value="1"/>
</dbReference>
<keyword evidence="2" id="KW-1185">Reference proteome</keyword>
<accession>A0ABW1T3T4</accession>
<dbReference type="InterPro" id="IPR021491">
    <property type="entry name" value="DUF3145"/>
</dbReference>
<protein>
    <submittedName>
        <fullName evidence="1">DUF3145 domain-containing protein</fullName>
    </submittedName>
</protein>
<organism evidence="1 2">
    <name type="scientific">Longivirga aurantiaca</name>
    <dbReference type="NCBI Taxonomy" id="1837743"/>
    <lineage>
        <taxon>Bacteria</taxon>
        <taxon>Bacillati</taxon>
        <taxon>Actinomycetota</taxon>
        <taxon>Actinomycetes</taxon>
        <taxon>Sporichthyales</taxon>
        <taxon>Sporichthyaceae</taxon>
        <taxon>Longivirga</taxon>
    </lineage>
</organism>
<sequence length="180" mass="19459">MTERSGTSGSREPRGARVTRGVVFVHSCPRAVATHVEWALADILGSRVDLDWSAQPVQAGTVRADISWTGPVGTAARIASVLQGWRKLRFEVTEEPTATSEGERYSGTPVLGVHRSAIGPTGDVMLSENRVRAAIARALEIGEPVQDEIEILLGGPWDTELEPFRTAGEGTPVRWLHQVV</sequence>
<dbReference type="RefSeq" id="WP_386767607.1">
    <property type="nucleotide sequence ID" value="NZ_JBHSTI010000008.1"/>
</dbReference>
<name>A0ABW1T3T4_9ACTN</name>
<comment type="caution">
    <text evidence="1">The sequence shown here is derived from an EMBL/GenBank/DDBJ whole genome shotgun (WGS) entry which is preliminary data.</text>
</comment>
<evidence type="ECO:0000313" key="2">
    <source>
        <dbReference type="Proteomes" id="UP001596138"/>
    </source>
</evidence>
<gene>
    <name evidence="1" type="ORF">ACFQGU_13790</name>
</gene>